<gene>
    <name evidence="1" type="primary">jg8103</name>
    <name evidence="1" type="ORF">PAEG_LOCUS24512</name>
</gene>
<organism evidence="1 2">
    <name type="scientific">Pararge aegeria aegeria</name>
    <dbReference type="NCBI Taxonomy" id="348720"/>
    <lineage>
        <taxon>Eukaryota</taxon>
        <taxon>Metazoa</taxon>
        <taxon>Ecdysozoa</taxon>
        <taxon>Arthropoda</taxon>
        <taxon>Hexapoda</taxon>
        <taxon>Insecta</taxon>
        <taxon>Pterygota</taxon>
        <taxon>Neoptera</taxon>
        <taxon>Endopterygota</taxon>
        <taxon>Lepidoptera</taxon>
        <taxon>Glossata</taxon>
        <taxon>Ditrysia</taxon>
        <taxon>Papilionoidea</taxon>
        <taxon>Nymphalidae</taxon>
        <taxon>Satyrinae</taxon>
        <taxon>Satyrini</taxon>
        <taxon>Parargina</taxon>
        <taxon>Pararge</taxon>
    </lineage>
</organism>
<accession>A0A8S4SD31</accession>
<evidence type="ECO:0000313" key="1">
    <source>
        <dbReference type="EMBL" id="CAH2264141.1"/>
    </source>
</evidence>
<dbReference type="Proteomes" id="UP000838756">
    <property type="component" value="Unassembled WGS sequence"/>
</dbReference>
<dbReference type="EMBL" id="CAKXAJ010026244">
    <property type="protein sequence ID" value="CAH2264141.1"/>
    <property type="molecule type" value="Genomic_DNA"/>
</dbReference>
<evidence type="ECO:0000313" key="2">
    <source>
        <dbReference type="Proteomes" id="UP000838756"/>
    </source>
</evidence>
<keyword evidence="2" id="KW-1185">Reference proteome</keyword>
<dbReference type="AlphaFoldDB" id="A0A8S4SD31"/>
<sequence length="120" mass="12875">MCITFDGLSAIGLPVTVPLLPLACGVGLLRDMSNVTYGLFLAAASLTCRRVPRTSALAGKSGDDASRPVPLGDRAQRTRDLIRILKQLLPAKMFIKSLNKVLCAQLWCIDTTSTDFSASH</sequence>
<name>A0A8S4SD31_9NEOP</name>
<reference evidence="1" key="1">
    <citation type="submission" date="2022-03" db="EMBL/GenBank/DDBJ databases">
        <authorList>
            <person name="Lindestad O."/>
        </authorList>
    </citation>
    <scope>NUCLEOTIDE SEQUENCE</scope>
</reference>
<protein>
    <submittedName>
        <fullName evidence="1">Jg8103 protein</fullName>
    </submittedName>
</protein>
<proteinExistence type="predicted"/>
<comment type="caution">
    <text evidence="1">The sequence shown here is derived from an EMBL/GenBank/DDBJ whole genome shotgun (WGS) entry which is preliminary data.</text>
</comment>